<dbReference type="Pfam" id="PF00015">
    <property type="entry name" value="MCPsignal"/>
    <property type="match status" value="1"/>
</dbReference>
<feature type="transmembrane region" description="Helical" evidence="3">
    <location>
        <begin position="211"/>
        <end position="232"/>
    </location>
</feature>
<dbReference type="EMBL" id="RQFF01000037">
    <property type="protein sequence ID" value="TGK66620.1"/>
    <property type="molecule type" value="Genomic_DNA"/>
</dbReference>
<feature type="transmembrane region" description="Helical" evidence="3">
    <location>
        <begin position="100"/>
        <end position="121"/>
    </location>
</feature>
<dbReference type="PANTHER" id="PTHR32089:SF112">
    <property type="entry name" value="LYSOZYME-LIKE PROTEIN-RELATED"/>
    <property type="match status" value="1"/>
</dbReference>
<dbReference type="Gene3D" id="1.10.287.950">
    <property type="entry name" value="Methyl-accepting chemotaxis protein"/>
    <property type="match status" value="1"/>
</dbReference>
<evidence type="ECO:0000259" key="4">
    <source>
        <dbReference type="PROSITE" id="PS50111"/>
    </source>
</evidence>
<dbReference type="InterPro" id="IPR004089">
    <property type="entry name" value="MCPsignal_dom"/>
</dbReference>
<evidence type="ECO:0000256" key="3">
    <source>
        <dbReference type="SAM" id="Phobius"/>
    </source>
</evidence>
<dbReference type="PANTHER" id="PTHR32089">
    <property type="entry name" value="METHYL-ACCEPTING CHEMOTAXIS PROTEIN MCPB"/>
    <property type="match status" value="1"/>
</dbReference>
<feature type="transmembrane region" description="Helical" evidence="3">
    <location>
        <begin position="181"/>
        <end position="205"/>
    </location>
</feature>
<keyword evidence="3" id="KW-1133">Transmembrane helix</keyword>
<sequence>MTENRLIRKLTVAIEAPLYLLIFPYFINFCLFASSFDSETLIHLAIIGTLLSLVPLVVGITLRNKRLKRLLDYSKENDYNTLVGLKKGLLEHPHWEGKVILIRWTVSIFGFSFFAVTVLDLPWKEIMALPYACMMLMPIIYHAFYFQTEVYLSPVLKAKVLAEILLDESKFRIFGVFQRNLFTMIAVALLPMLTFGYYLFLILLADFRSPYWFYQMPIVFGMMVVIMIYAAYVGSKSLKDDIGNLNHSIEKLSKGELAETIPQLSATNLSHTITKLNLFMDSLRKYFQTAKQEAVSLSETSKIILDKGGLIDSQVVSEKNKLDSTFESVGQIQSLSKATYERVLSQKDKTNFLATELTRVTEEMTNLSKKADELAQNTVHSIGTVKVAKAAIQSAYEKVEMMNQMSENIKAAISIVEDISDRVNLLSLNASIEAARAGSMGRGFAVVAGEVSRLADETAKNIEEIKRVVKLSQAASKESLESMKEIISTNEDVKSKFEEISRVVQMFGRTSGTSSDNVKSLKDLVGEFQFDAEKITGEMELQTIYTETSNTNLQELWENHSQISTTFGEISEEANRLQKVSDSMEKIVSRFRF</sequence>
<protein>
    <submittedName>
        <fullName evidence="5">Methyl-accepting chemotaxis protein</fullName>
    </submittedName>
</protein>
<name>A0A6N4Q4J2_9LEPT</name>
<dbReference type="Proteomes" id="UP000297239">
    <property type="component" value="Unassembled WGS sequence"/>
</dbReference>
<evidence type="ECO:0000256" key="1">
    <source>
        <dbReference type="ARBA" id="ARBA00023224"/>
    </source>
</evidence>
<proteinExistence type="predicted"/>
<keyword evidence="6" id="KW-1185">Reference proteome</keyword>
<dbReference type="GO" id="GO:0016020">
    <property type="term" value="C:membrane"/>
    <property type="evidence" value="ECO:0007669"/>
    <property type="project" value="InterPro"/>
</dbReference>
<evidence type="ECO:0000313" key="5">
    <source>
        <dbReference type="EMBL" id="TGK66620.1"/>
    </source>
</evidence>
<keyword evidence="1 2" id="KW-0807">Transducer</keyword>
<feature type="domain" description="Methyl-accepting transducer" evidence="4">
    <location>
        <begin position="321"/>
        <end position="543"/>
    </location>
</feature>
<evidence type="ECO:0000313" key="6">
    <source>
        <dbReference type="Proteomes" id="UP000297239"/>
    </source>
</evidence>
<dbReference type="SMART" id="SM00283">
    <property type="entry name" value="MA"/>
    <property type="match status" value="1"/>
</dbReference>
<gene>
    <name evidence="5" type="ORF">EHQ18_15895</name>
</gene>
<dbReference type="OrthoDB" id="9760371at2"/>
<accession>A0A6N4Q4J2</accession>
<feature type="transmembrane region" description="Helical" evidence="3">
    <location>
        <begin position="12"/>
        <end position="34"/>
    </location>
</feature>
<dbReference type="RefSeq" id="WP_135637283.1">
    <property type="nucleotide sequence ID" value="NZ_RQFE01000031.1"/>
</dbReference>
<feature type="transmembrane region" description="Helical" evidence="3">
    <location>
        <begin position="40"/>
        <end position="62"/>
    </location>
</feature>
<reference evidence="5" key="1">
    <citation type="journal article" date="2019" name="PLoS Negl. Trop. Dis.">
        <title>Revisiting the worldwide diversity of Leptospira species in the environment.</title>
        <authorList>
            <person name="Vincent A.T."/>
            <person name="Schiettekatte O."/>
            <person name="Bourhy P."/>
            <person name="Veyrier F.J."/>
            <person name="Picardeau M."/>
        </authorList>
    </citation>
    <scope>NUCLEOTIDE SEQUENCE [LARGE SCALE GENOMIC DNA]</scope>
    <source>
        <strain evidence="5">201800293</strain>
    </source>
</reference>
<evidence type="ECO:0000256" key="2">
    <source>
        <dbReference type="PROSITE-ProRule" id="PRU00284"/>
    </source>
</evidence>
<keyword evidence="3" id="KW-0472">Membrane</keyword>
<organism evidence="5 6">
    <name type="scientific">Leptospira kanakyensis</name>
    <dbReference type="NCBI Taxonomy" id="2484968"/>
    <lineage>
        <taxon>Bacteria</taxon>
        <taxon>Pseudomonadati</taxon>
        <taxon>Spirochaetota</taxon>
        <taxon>Spirochaetia</taxon>
        <taxon>Leptospirales</taxon>
        <taxon>Leptospiraceae</taxon>
        <taxon>Leptospira</taxon>
    </lineage>
</organism>
<feature type="transmembrane region" description="Helical" evidence="3">
    <location>
        <begin position="127"/>
        <end position="146"/>
    </location>
</feature>
<dbReference type="AlphaFoldDB" id="A0A6N4Q4J2"/>
<dbReference type="PROSITE" id="PS50111">
    <property type="entry name" value="CHEMOTAXIS_TRANSDUC_2"/>
    <property type="match status" value="1"/>
</dbReference>
<dbReference type="GO" id="GO:0007165">
    <property type="term" value="P:signal transduction"/>
    <property type="evidence" value="ECO:0007669"/>
    <property type="project" value="UniProtKB-KW"/>
</dbReference>
<dbReference type="SUPFAM" id="SSF58104">
    <property type="entry name" value="Methyl-accepting chemotaxis protein (MCP) signaling domain"/>
    <property type="match status" value="1"/>
</dbReference>
<comment type="caution">
    <text evidence="5">The sequence shown here is derived from an EMBL/GenBank/DDBJ whole genome shotgun (WGS) entry which is preliminary data.</text>
</comment>
<keyword evidence="3" id="KW-0812">Transmembrane</keyword>